<dbReference type="AlphaFoldDB" id="A0A7J7NTH2"/>
<feature type="compositionally biased region" description="Low complexity" evidence="2">
    <location>
        <begin position="278"/>
        <end position="287"/>
    </location>
</feature>
<dbReference type="Pfam" id="PF12638">
    <property type="entry name" value="Staygreen"/>
    <property type="match status" value="1"/>
</dbReference>
<dbReference type="InterPro" id="IPR024438">
    <property type="entry name" value="Staygreen"/>
</dbReference>
<dbReference type="OrthoDB" id="1931912at2759"/>
<name>A0A7J7NTH2_9MAGN</name>
<evidence type="ECO:0000313" key="5">
    <source>
        <dbReference type="Proteomes" id="UP000541444"/>
    </source>
</evidence>
<feature type="region of interest" description="Disordered" evidence="2">
    <location>
        <begin position="269"/>
        <end position="288"/>
    </location>
</feature>
<keyword evidence="5" id="KW-1185">Reference proteome</keyword>
<dbReference type="EMBL" id="JACGCM010000580">
    <property type="protein sequence ID" value="KAF6170496.1"/>
    <property type="molecule type" value="Genomic_DNA"/>
</dbReference>
<accession>A0A7J7NTH2</accession>
<comment type="similarity">
    <text evidence="1">Belongs to the staygreen family.</text>
</comment>
<reference evidence="4 5" key="1">
    <citation type="journal article" date="2020" name="IScience">
        <title>Genome Sequencing of the Endangered Kingdonia uniflora (Circaeasteraceae, Ranunculales) Reveals Potential Mechanisms of Evolutionary Specialization.</title>
        <authorList>
            <person name="Sun Y."/>
            <person name="Deng T."/>
            <person name="Zhang A."/>
            <person name="Moore M.J."/>
            <person name="Landis J.B."/>
            <person name="Lin N."/>
            <person name="Zhang H."/>
            <person name="Zhang X."/>
            <person name="Huang J."/>
            <person name="Zhang X."/>
            <person name="Sun H."/>
            <person name="Wang H."/>
        </authorList>
    </citation>
    <scope>NUCLEOTIDE SEQUENCE [LARGE SCALE GENOMIC DNA]</scope>
    <source>
        <strain evidence="4">TB1705</strain>
        <tissue evidence="4">Leaf</tissue>
    </source>
</reference>
<gene>
    <name evidence="4" type="ORF">GIB67_031904</name>
</gene>
<protein>
    <recommendedName>
        <fullName evidence="3">Staygreen protein domain-containing protein</fullName>
    </recommendedName>
</protein>
<feature type="domain" description="Staygreen protein" evidence="3">
    <location>
        <begin position="63"/>
        <end position="171"/>
    </location>
</feature>
<evidence type="ECO:0000313" key="4">
    <source>
        <dbReference type="EMBL" id="KAF6170496.1"/>
    </source>
</evidence>
<dbReference type="PANTHER" id="PTHR31750:SF18">
    <property type="entry name" value="MAGNESIUM DECHELATASE SGRL, CHLOROPLASTIC"/>
    <property type="match status" value="1"/>
</dbReference>
<evidence type="ECO:0000256" key="2">
    <source>
        <dbReference type="SAM" id="MobiDB-lite"/>
    </source>
</evidence>
<comment type="caution">
    <text evidence="4">The sequence shown here is derived from an EMBL/GenBank/DDBJ whole genome shotgun (WGS) entry which is preliminary data.</text>
</comment>
<dbReference type="Proteomes" id="UP000541444">
    <property type="component" value="Unassembled WGS sequence"/>
</dbReference>
<evidence type="ECO:0000256" key="1">
    <source>
        <dbReference type="ARBA" id="ARBA00009234"/>
    </source>
</evidence>
<evidence type="ECO:0000259" key="3">
    <source>
        <dbReference type="Pfam" id="PF12638"/>
    </source>
</evidence>
<dbReference type="PANTHER" id="PTHR31750">
    <property type="entry name" value="PROTEIN STAY-GREEN 1, CHLOROPLASTIC-RELATED"/>
    <property type="match status" value="1"/>
</dbReference>
<proteinExistence type="inferred from homology"/>
<organism evidence="4 5">
    <name type="scientific">Kingdonia uniflora</name>
    <dbReference type="NCBI Taxonomy" id="39325"/>
    <lineage>
        <taxon>Eukaryota</taxon>
        <taxon>Viridiplantae</taxon>
        <taxon>Streptophyta</taxon>
        <taxon>Embryophyta</taxon>
        <taxon>Tracheophyta</taxon>
        <taxon>Spermatophyta</taxon>
        <taxon>Magnoliopsida</taxon>
        <taxon>Ranunculales</taxon>
        <taxon>Circaeasteraceae</taxon>
        <taxon>Kingdonia</taxon>
    </lineage>
</organism>
<sequence>MACCSSPKRDIFSKNKHYFSYSSRPTSTRTRPKTVAICSISERREYYNPIVFQAAKLLGPPTTFEASKLKVVFVEDEMEKYTGIVNPRTYTLSHCDLTADLTLAISRVINVDQLNRWYSRDDVVAEWKKVKEGMCLNIHCRVGGPNVLADLAAEFRYHIFTKELPLIYRAVNAETLTRSVRKKQHQANSCCMLREFKEAILGAMTSHPTMLPDNRCTEYSSKSLLCNVTTGKYDDSNDYIKIVIYAPSSSSEYNHVECWGPLREAAEKGKPENHEVKVSSTRTTTSEEVPRPLEKWGIPKSVFQSLVAFLL</sequence>